<evidence type="ECO:0000313" key="2">
    <source>
        <dbReference type="EMBL" id="MDN0077437.1"/>
    </source>
</evidence>
<organism evidence="2 3">
    <name type="scientific">Crenobacter oryzisoli</name>
    <dbReference type="NCBI Taxonomy" id="3056844"/>
    <lineage>
        <taxon>Bacteria</taxon>
        <taxon>Pseudomonadati</taxon>
        <taxon>Pseudomonadota</taxon>
        <taxon>Betaproteobacteria</taxon>
        <taxon>Neisseriales</taxon>
        <taxon>Neisseriaceae</taxon>
        <taxon>Crenobacter</taxon>
    </lineage>
</organism>
<evidence type="ECO:0000259" key="1">
    <source>
        <dbReference type="Pfam" id="PF07110"/>
    </source>
</evidence>
<dbReference type="InterPro" id="IPR009799">
    <property type="entry name" value="EthD_dom"/>
</dbReference>
<dbReference type="NCBIfam" id="TIGR02118">
    <property type="entry name" value="EthD family reductase"/>
    <property type="match status" value="1"/>
</dbReference>
<proteinExistence type="predicted"/>
<dbReference type="Pfam" id="PF07110">
    <property type="entry name" value="EthD"/>
    <property type="match status" value="1"/>
</dbReference>
<dbReference type="PANTHER" id="PTHR40260">
    <property type="entry name" value="BLR8190 PROTEIN"/>
    <property type="match status" value="1"/>
</dbReference>
<feature type="domain" description="EthD" evidence="1">
    <location>
        <begin position="9"/>
        <end position="89"/>
    </location>
</feature>
<gene>
    <name evidence="2" type="ORF">QU481_21665</name>
</gene>
<dbReference type="RefSeq" id="WP_289832074.1">
    <property type="nucleotide sequence ID" value="NZ_JAUEDK010000068.1"/>
</dbReference>
<dbReference type="InterPro" id="IPR011008">
    <property type="entry name" value="Dimeric_a/b-barrel"/>
</dbReference>
<keyword evidence="3" id="KW-1185">Reference proteome</keyword>
<name>A0ABT7XUI8_9NEIS</name>
<dbReference type="SUPFAM" id="SSF54909">
    <property type="entry name" value="Dimeric alpha+beta barrel"/>
    <property type="match status" value="1"/>
</dbReference>
<protein>
    <submittedName>
        <fullName evidence="2">EthD family reductase</fullName>
    </submittedName>
</protein>
<accession>A0ABT7XUI8</accession>
<comment type="caution">
    <text evidence="2">The sequence shown here is derived from an EMBL/GenBank/DDBJ whole genome shotgun (WGS) entry which is preliminary data.</text>
</comment>
<evidence type="ECO:0000313" key="3">
    <source>
        <dbReference type="Proteomes" id="UP001168540"/>
    </source>
</evidence>
<sequence>MAKLIALYKTPTDPAAFDDYYFNRHLPLARGIAGLTGYEVSRGPVASPLGASPYHMVATLSFASMDVLQTALASPTGQAAAADLANFATGGVELLVFDDEAV</sequence>
<dbReference type="Gene3D" id="3.30.70.100">
    <property type="match status" value="1"/>
</dbReference>
<dbReference type="PANTHER" id="PTHR40260:SF2">
    <property type="entry name" value="BLR8190 PROTEIN"/>
    <property type="match status" value="1"/>
</dbReference>
<dbReference type="Proteomes" id="UP001168540">
    <property type="component" value="Unassembled WGS sequence"/>
</dbReference>
<dbReference type="EMBL" id="JAUEDK010000068">
    <property type="protein sequence ID" value="MDN0077437.1"/>
    <property type="molecule type" value="Genomic_DNA"/>
</dbReference>
<reference evidence="2" key="1">
    <citation type="submission" date="2023-06" db="EMBL/GenBank/DDBJ databases">
        <authorList>
            <person name="Zhang S."/>
        </authorList>
    </citation>
    <scope>NUCLEOTIDE SEQUENCE</scope>
    <source>
        <strain evidence="2">SG2303</strain>
    </source>
</reference>